<dbReference type="EnsemblPlants" id="Pp3c23_7400V3.2">
    <property type="protein sequence ID" value="Pp3c23_7400V3.2"/>
    <property type="gene ID" value="Pp3c23_7400"/>
</dbReference>
<dbReference type="PANTHER" id="PTHR43874">
    <property type="entry name" value="TWO-COMPONENT RESPONSE REGULATOR"/>
    <property type="match status" value="1"/>
</dbReference>
<evidence type="ECO:0000256" key="6">
    <source>
        <dbReference type="ARBA" id="ARBA00023242"/>
    </source>
</evidence>
<keyword evidence="1 7" id="KW-0597">Phosphoprotein</keyword>
<protein>
    <recommendedName>
        <fullName evidence="14">Two-component response regulator</fullName>
    </recommendedName>
</protein>
<evidence type="ECO:0000256" key="1">
    <source>
        <dbReference type="ARBA" id="ARBA00022553"/>
    </source>
</evidence>
<keyword evidence="3" id="KW-0805">Transcription regulation</keyword>
<dbReference type="FunCoup" id="A0A2K1IIC5">
    <property type="interactions" value="1927"/>
</dbReference>
<proteinExistence type="predicted"/>
<dbReference type="SUPFAM" id="SSF52172">
    <property type="entry name" value="CheY-like"/>
    <property type="match status" value="1"/>
</dbReference>
<evidence type="ECO:0008006" key="14">
    <source>
        <dbReference type="Google" id="ProtNLM"/>
    </source>
</evidence>
<dbReference type="SMART" id="SM00448">
    <property type="entry name" value="REC"/>
    <property type="match status" value="1"/>
</dbReference>
<name>A0A2K1IIC5_PHYPA</name>
<dbReference type="InterPro" id="IPR009057">
    <property type="entry name" value="Homeodomain-like_sf"/>
</dbReference>
<dbReference type="PROSITE" id="PS51294">
    <property type="entry name" value="HTH_MYB"/>
    <property type="match status" value="1"/>
</dbReference>
<sequence length="709" mass="76083">MGGGHLSSRSGDDMAEGNLGPTMTSLQQQPLPLIPNPHNSRPCYSATNSSSSNARGANLAKLDTPDAFPAGLRVLVVDDEPVTLMVLEKMLTNCSYRVTTCGRATDALCLLREDIDKFDLVISDVNMPDMDGFKLLELVGLEMDLPVIMMSGNGETSAVMKGITHGACDYLLKPVRQKELRNIWQHVVRKRRQDVKIARETKSVEEGGVCVREKRTGPDDVDYTSSATGDTGDGNWRKKRKGENQTFKDETEEDVEQENDDPSTMKKPRVVWSVELHQQFVSAVNQLGIDRAVPKRILELMGVHGLTRENVASHLQKYRLYLKRISGVSNQQSNMSAHFGGPEPFSMLSPDMSVSIANGQLNPQALAQFHMLGRMNSSNGVGFSGGLDPMLSHQIFLQDLPRPPHLNNMLKRNTGMLSPLPNAMPHLEPQLAECHHSSHHLPVMNELEDFSTNSKVFPQMNGNLDVSIASLGVGNGGLGSNPSNDTLLMHMLQSRTAQQGSALSPTLPQPRGGLTPTHLLSNDVGFASVGSLPNLAPAVGLSAITGSGGARDLSPSAVGTGGSLSSPLGPLVRRPLMVEEPSNLVNFSMAPSVQSPKPGGGAGVNESLDQQPTMWGLYNPLTQLNPGHSRGLSQDNFPWSGLAVNLGLGDSQSLSVGMSSGLGAQFSPQGQDHGIGFASPGQGSYNRQNVSFPVSSALDGRMVRSSYEP</sequence>
<dbReference type="InterPro" id="IPR045279">
    <property type="entry name" value="ARR-like"/>
</dbReference>
<keyword evidence="2" id="KW-0902">Two-component regulatory system</keyword>
<feature type="region of interest" description="Disordered" evidence="8">
    <location>
        <begin position="214"/>
        <end position="264"/>
    </location>
</feature>
<feature type="compositionally biased region" description="Acidic residues" evidence="8">
    <location>
        <begin position="250"/>
        <end position="261"/>
    </location>
</feature>
<feature type="domain" description="Response regulatory" evidence="9">
    <location>
        <begin position="73"/>
        <end position="188"/>
    </location>
</feature>
<evidence type="ECO:0000256" key="5">
    <source>
        <dbReference type="ARBA" id="ARBA00023163"/>
    </source>
</evidence>
<dbReference type="Pfam" id="PF00249">
    <property type="entry name" value="Myb_DNA-binding"/>
    <property type="match status" value="1"/>
</dbReference>
<evidence type="ECO:0000256" key="4">
    <source>
        <dbReference type="ARBA" id="ARBA00023159"/>
    </source>
</evidence>
<dbReference type="InterPro" id="IPR017930">
    <property type="entry name" value="Myb_dom"/>
</dbReference>
<dbReference type="EMBL" id="ABEU02000023">
    <property type="protein sequence ID" value="PNR29032.1"/>
    <property type="molecule type" value="Genomic_DNA"/>
</dbReference>
<keyword evidence="13" id="KW-1185">Reference proteome</keyword>
<reference evidence="11 13" key="2">
    <citation type="journal article" date="2018" name="Plant J.">
        <title>The Physcomitrella patens chromosome-scale assembly reveals moss genome structure and evolution.</title>
        <authorList>
            <person name="Lang D."/>
            <person name="Ullrich K.K."/>
            <person name="Murat F."/>
            <person name="Fuchs J."/>
            <person name="Jenkins J."/>
            <person name="Haas F.B."/>
            <person name="Piednoel M."/>
            <person name="Gundlach H."/>
            <person name="Van Bel M."/>
            <person name="Meyberg R."/>
            <person name="Vives C."/>
            <person name="Morata J."/>
            <person name="Symeonidi A."/>
            <person name="Hiss M."/>
            <person name="Muchero W."/>
            <person name="Kamisugi Y."/>
            <person name="Saleh O."/>
            <person name="Blanc G."/>
            <person name="Decker E.L."/>
            <person name="van Gessel N."/>
            <person name="Grimwood J."/>
            <person name="Hayes R.D."/>
            <person name="Graham S.W."/>
            <person name="Gunter L.E."/>
            <person name="McDaniel S.F."/>
            <person name="Hoernstein S.N.W."/>
            <person name="Larsson A."/>
            <person name="Li F.W."/>
            <person name="Perroud P.F."/>
            <person name="Phillips J."/>
            <person name="Ranjan P."/>
            <person name="Rokshar D.S."/>
            <person name="Rothfels C.J."/>
            <person name="Schneider L."/>
            <person name="Shu S."/>
            <person name="Stevenson D.W."/>
            <person name="Thummler F."/>
            <person name="Tillich M."/>
            <person name="Villarreal Aguilar J.C."/>
            <person name="Widiez T."/>
            <person name="Wong G.K."/>
            <person name="Wymore A."/>
            <person name="Zhang Y."/>
            <person name="Zimmer A.D."/>
            <person name="Quatrano R.S."/>
            <person name="Mayer K.F.X."/>
            <person name="Goodstein D."/>
            <person name="Casacuberta J.M."/>
            <person name="Vandepoele K."/>
            <person name="Reski R."/>
            <person name="Cuming A.C."/>
            <person name="Tuskan G.A."/>
            <person name="Maumus F."/>
            <person name="Salse J."/>
            <person name="Schmutz J."/>
            <person name="Rensing S.A."/>
        </authorList>
    </citation>
    <scope>NUCLEOTIDE SEQUENCE [LARGE SCALE GENOMIC DNA]</scope>
    <source>
        <strain evidence="12 13">cv. Gransden 2004</strain>
    </source>
</reference>
<reference evidence="11 13" key="1">
    <citation type="journal article" date="2008" name="Science">
        <title>The Physcomitrella genome reveals evolutionary insights into the conquest of land by plants.</title>
        <authorList>
            <person name="Rensing S."/>
            <person name="Lang D."/>
            <person name="Zimmer A."/>
            <person name="Terry A."/>
            <person name="Salamov A."/>
            <person name="Shapiro H."/>
            <person name="Nishiyama T."/>
            <person name="Perroud P.-F."/>
            <person name="Lindquist E."/>
            <person name="Kamisugi Y."/>
            <person name="Tanahashi T."/>
            <person name="Sakakibara K."/>
            <person name="Fujita T."/>
            <person name="Oishi K."/>
            <person name="Shin-I T."/>
            <person name="Kuroki Y."/>
            <person name="Toyoda A."/>
            <person name="Suzuki Y."/>
            <person name="Hashimoto A."/>
            <person name="Yamaguchi K."/>
            <person name="Sugano A."/>
            <person name="Kohara Y."/>
            <person name="Fujiyama A."/>
            <person name="Anterola A."/>
            <person name="Aoki S."/>
            <person name="Ashton N."/>
            <person name="Barbazuk W.B."/>
            <person name="Barker E."/>
            <person name="Bennetzen J."/>
            <person name="Bezanilla M."/>
            <person name="Blankenship R."/>
            <person name="Cho S.H."/>
            <person name="Dutcher S."/>
            <person name="Estelle M."/>
            <person name="Fawcett J.A."/>
            <person name="Gundlach H."/>
            <person name="Hanada K."/>
            <person name="Heyl A."/>
            <person name="Hicks K.A."/>
            <person name="Hugh J."/>
            <person name="Lohr M."/>
            <person name="Mayer K."/>
            <person name="Melkozernov A."/>
            <person name="Murata T."/>
            <person name="Nelson D."/>
            <person name="Pils B."/>
            <person name="Prigge M."/>
            <person name="Reiss B."/>
            <person name="Renner T."/>
            <person name="Rombauts S."/>
            <person name="Rushton P."/>
            <person name="Sanderfoot A."/>
            <person name="Schween G."/>
            <person name="Shiu S.-H."/>
            <person name="Stueber K."/>
            <person name="Theodoulou F.L."/>
            <person name="Tu H."/>
            <person name="Van de Peer Y."/>
            <person name="Verrier P.J."/>
            <person name="Waters E."/>
            <person name="Wood A."/>
            <person name="Yang L."/>
            <person name="Cove D."/>
            <person name="Cuming A."/>
            <person name="Hasebe M."/>
            <person name="Lucas S."/>
            <person name="Mishler D.B."/>
            <person name="Reski R."/>
            <person name="Grigoriev I."/>
            <person name="Quatrano R.S."/>
            <person name="Boore J.L."/>
        </authorList>
    </citation>
    <scope>NUCLEOTIDE SEQUENCE [LARGE SCALE GENOMIC DNA]</scope>
    <source>
        <strain evidence="12 13">cv. Gransden 2004</strain>
    </source>
</reference>
<dbReference type="PANTHER" id="PTHR43874:SF137">
    <property type="entry name" value="TWO-COMPONENT RESPONSE REGULATOR ARR11"/>
    <property type="match status" value="1"/>
</dbReference>
<evidence type="ECO:0000313" key="12">
    <source>
        <dbReference type="EnsemblPlants" id="Pp3c23_7400V3.1"/>
    </source>
</evidence>
<feature type="compositionally biased region" description="Polar residues" evidence="8">
    <location>
        <begin position="45"/>
        <end position="55"/>
    </location>
</feature>
<dbReference type="CDD" id="cd17584">
    <property type="entry name" value="REC_typeB_ARR-like"/>
    <property type="match status" value="1"/>
</dbReference>
<dbReference type="Proteomes" id="UP000006727">
    <property type="component" value="Chromosome 23"/>
</dbReference>
<feature type="domain" description="HTH myb-type" evidence="10">
    <location>
        <begin position="264"/>
        <end position="323"/>
    </location>
</feature>
<evidence type="ECO:0000256" key="3">
    <source>
        <dbReference type="ARBA" id="ARBA00023015"/>
    </source>
</evidence>
<evidence type="ECO:0000259" key="9">
    <source>
        <dbReference type="PROSITE" id="PS50110"/>
    </source>
</evidence>
<dbReference type="GO" id="GO:0000160">
    <property type="term" value="P:phosphorelay signal transduction system"/>
    <property type="evidence" value="ECO:0007669"/>
    <property type="project" value="UniProtKB-KW"/>
</dbReference>
<dbReference type="OrthoDB" id="60033at2759"/>
<dbReference type="GeneID" id="112275920"/>
<keyword evidence="6" id="KW-0539">Nucleus</keyword>
<dbReference type="PaxDb" id="3218-PP1S10_278V6.1"/>
<evidence type="ECO:0000256" key="2">
    <source>
        <dbReference type="ARBA" id="ARBA00023012"/>
    </source>
</evidence>
<evidence type="ECO:0000259" key="10">
    <source>
        <dbReference type="PROSITE" id="PS51294"/>
    </source>
</evidence>
<evidence type="ECO:0000256" key="7">
    <source>
        <dbReference type="PROSITE-ProRule" id="PRU00169"/>
    </source>
</evidence>
<dbReference type="Gene3D" id="3.40.50.2300">
    <property type="match status" value="1"/>
</dbReference>
<accession>A0A2K1IIC5</accession>
<keyword evidence="5" id="KW-0804">Transcription</keyword>
<keyword evidence="4" id="KW-0010">Activator</keyword>
<dbReference type="GO" id="GO:0003677">
    <property type="term" value="F:DNA binding"/>
    <property type="evidence" value="ECO:0007669"/>
    <property type="project" value="InterPro"/>
</dbReference>
<dbReference type="Gramene" id="Pp3c23_7400V3.2">
    <property type="protein sequence ID" value="Pp3c23_7400V3.2"/>
    <property type="gene ID" value="Pp3c23_7400"/>
</dbReference>
<evidence type="ECO:0000313" key="13">
    <source>
        <dbReference type="Proteomes" id="UP000006727"/>
    </source>
</evidence>
<organism evidence="11">
    <name type="scientific">Physcomitrium patens</name>
    <name type="common">Spreading-leaved earth moss</name>
    <name type="synonym">Physcomitrella patens</name>
    <dbReference type="NCBI Taxonomy" id="3218"/>
    <lineage>
        <taxon>Eukaryota</taxon>
        <taxon>Viridiplantae</taxon>
        <taxon>Streptophyta</taxon>
        <taxon>Embryophyta</taxon>
        <taxon>Bryophyta</taxon>
        <taxon>Bryophytina</taxon>
        <taxon>Bryopsida</taxon>
        <taxon>Funariidae</taxon>
        <taxon>Funariales</taxon>
        <taxon>Funariaceae</taxon>
        <taxon>Physcomitrium</taxon>
    </lineage>
</organism>
<dbReference type="GO" id="GO:0009736">
    <property type="term" value="P:cytokinin-activated signaling pathway"/>
    <property type="evidence" value="ECO:0007669"/>
    <property type="project" value="InterPro"/>
</dbReference>
<dbReference type="NCBIfam" id="TIGR01557">
    <property type="entry name" value="myb_SHAQKYF"/>
    <property type="match status" value="1"/>
</dbReference>
<dbReference type="RefSeq" id="XP_024362455.1">
    <property type="nucleotide sequence ID" value="XM_024506687.2"/>
</dbReference>
<dbReference type="EnsemblPlants" id="Pp3c23_7400V3.1">
    <property type="protein sequence ID" value="Pp3c23_7400V3.1"/>
    <property type="gene ID" value="Pp3c23_7400"/>
</dbReference>
<dbReference type="InterPro" id="IPR006447">
    <property type="entry name" value="Myb_dom_plants"/>
</dbReference>
<dbReference type="Gene3D" id="1.10.10.60">
    <property type="entry name" value="Homeodomain-like"/>
    <property type="match status" value="1"/>
</dbReference>
<dbReference type="Pfam" id="PF00072">
    <property type="entry name" value="Response_reg"/>
    <property type="match status" value="1"/>
</dbReference>
<evidence type="ECO:0000256" key="8">
    <source>
        <dbReference type="SAM" id="MobiDB-lite"/>
    </source>
</evidence>
<dbReference type="PROSITE" id="PS50110">
    <property type="entry name" value="RESPONSE_REGULATORY"/>
    <property type="match status" value="1"/>
</dbReference>
<dbReference type="SUPFAM" id="SSF46689">
    <property type="entry name" value="Homeodomain-like"/>
    <property type="match status" value="1"/>
</dbReference>
<feature type="region of interest" description="Disordered" evidence="8">
    <location>
        <begin position="1"/>
        <end position="57"/>
    </location>
</feature>
<dbReference type="InterPro" id="IPR001005">
    <property type="entry name" value="SANT/Myb"/>
</dbReference>
<dbReference type="InterPro" id="IPR001789">
    <property type="entry name" value="Sig_transdc_resp-reg_receiver"/>
</dbReference>
<dbReference type="KEGG" id="ppp:112275920"/>
<dbReference type="Gramene" id="Pp3c23_7400V3.1">
    <property type="protein sequence ID" value="Pp3c23_7400V3.1"/>
    <property type="gene ID" value="Pp3c23_7400"/>
</dbReference>
<gene>
    <name evidence="12" type="primary">LOC112275920</name>
    <name evidence="11" type="ORF">PHYPA_027724</name>
</gene>
<dbReference type="InterPro" id="IPR011006">
    <property type="entry name" value="CheY-like_superfamily"/>
</dbReference>
<dbReference type="AlphaFoldDB" id="A0A2K1IIC5"/>
<dbReference type="FunFam" id="1.10.10.60:FF:000007">
    <property type="entry name" value="Two-component response regulator"/>
    <property type="match status" value="1"/>
</dbReference>
<feature type="modified residue" description="4-aspartylphosphate" evidence="7">
    <location>
        <position position="124"/>
    </location>
</feature>
<reference evidence="12" key="3">
    <citation type="submission" date="2020-12" db="UniProtKB">
        <authorList>
            <consortium name="EnsemblPlants"/>
        </authorList>
    </citation>
    <scope>IDENTIFICATION</scope>
</reference>
<evidence type="ECO:0000313" key="11">
    <source>
        <dbReference type="EMBL" id="PNR29032.1"/>
    </source>
</evidence>